<gene>
    <name evidence="6" type="ORF">DAT39_019867</name>
</gene>
<keyword evidence="7" id="KW-1185">Reference proteome</keyword>
<dbReference type="Pfam" id="PF04548">
    <property type="entry name" value="AIG1"/>
    <property type="match status" value="2"/>
</dbReference>
<evidence type="ECO:0000256" key="4">
    <source>
        <dbReference type="SAM" id="MobiDB-lite"/>
    </source>
</evidence>
<evidence type="ECO:0000259" key="5">
    <source>
        <dbReference type="Pfam" id="PF04548"/>
    </source>
</evidence>
<comment type="similarity">
    <text evidence="1">Belongs to the TRAFAC class TrmE-Era-EngA-EngB-Septin-like GTPase superfamily. AIG1/Toc34/Toc159-like paraseptin GTPase family. IAN subfamily.</text>
</comment>
<comment type="caution">
    <text evidence="6">The sequence shown here is derived from an EMBL/GenBank/DDBJ whole genome shotgun (WGS) entry which is preliminary data.</text>
</comment>
<feature type="domain" description="AIG1-type G" evidence="5">
    <location>
        <begin position="4"/>
        <end position="128"/>
    </location>
</feature>
<evidence type="ECO:0000256" key="1">
    <source>
        <dbReference type="ARBA" id="ARBA00008535"/>
    </source>
</evidence>
<dbReference type="Gene3D" id="3.40.50.300">
    <property type="entry name" value="P-loop containing nucleotide triphosphate hydrolases"/>
    <property type="match status" value="2"/>
</dbReference>
<feature type="region of interest" description="Disordered" evidence="4">
    <location>
        <begin position="374"/>
        <end position="412"/>
    </location>
</feature>
<dbReference type="InterPro" id="IPR045058">
    <property type="entry name" value="GIMA/IAN/Toc"/>
</dbReference>
<dbReference type="InterPro" id="IPR027417">
    <property type="entry name" value="P-loop_NTPase"/>
</dbReference>
<feature type="non-terminal residue" evidence="6">
    <location>
        <position position="1"/>
    </location>
</feature>
<keyword evidence="2" id="KW-0547">Nucleotide-binding</keyword>
<dbReference type="Proteomes" id="UP000727407">
    <property type="component" value="Unassembled WGS sequence"/>
</dbReference>
<dbReference type="OrthoDB" id="8954335at2759"/>
<evidence type="ECO:0000313" key="6">
    <source>
        <dbReference type="EMBL" id="KAF5890426.1"/>
    </source>
</evidence>
<proteinExistence type="inferred from homology"/>
<keyword evidence="3" id="KW-0342">GTP-binding</keyword>
<feature type="compositionally biased region" description="Basic and acidic residues" evidence="4">
    <location>
        <begin position="171"/>
        <end position="200"/>
    </location>
</feature>
<evidence type="ECO:0000313" key="7">
    <source>
        <dbReference type="Proteomes" id="UP000727407"/>
    </source>
</evidence>
<dbReference type="EMBL" id="QNUK01000687">
    <property type="protein sequence ID" value="KAF5890426.1"/>
    <property type="molecule type" value="Genomic_DNA"/>
</dbReference>
<name>A0A8J4T6R1_CLAMG</name>
<evidence type="ECO:0000256" key="3">
    <source>
        <dbReference type="ARBA" id="ARBA00023134"/>
    </source>
</evidence>
<reference evidence="6" key="1">
    <citation type="submission" date="2020-07" db="EMBL/GenBank/DDBJ databases">
        <title>Clarias magur genome sequencing, assembly and annotation.</title>
        <authorList>
            <person name="Kushwaha B."/>
            <person name="Kumar R."/>
            <person name="Das P."/>
            <person name="Joshi C.G."/>
            <person name="Kumar D."/>
            <person name="Nagpure N.S."/>
            <person name="Pandey M."/>
            <person name="Agarwal S."/>
            <person name="Srivastava S."/>
            <person name="Singh M."/>
            <person name="Sahoo L."/>
            <person name="Jayasankar P."/>
            <person name="Meher P.K."/>
            <person name="Koringa P.G."/>
            <person name="Iquebal M.A."/>
            <person name="Das S.P."/>
            <person name="Bit A."/>
            <person name="Patnaik S."/>
            <person name="Patel N."/>
            <person name="Shah T.M."/>
            <person name="Hinsu A."/>
            <person name="Jena J.K."/>
        </authorList>
    </citation>
    <scope>NUCLEOTIDE SEQUENCE</scope>
    <source>
        <strain evidence="6">CIFAMagur01</strain>
        <tissue evidence="6">Testis</tissue>
    </source>
</reference>
<protein>
    <submittedName>
        <fullName evidence="6">GTPase IMAP family member 8-like</fullName>
    </submittedName>
</protein>
<evidence type="ECO:0000256" key="2">
    <source>
        <dbReference type="ARBA" id="ARBA00022741"/>
    </source>
</evidence>
<organism evidence="6 7">
    <name type="scientific">Clarias magur</name>
    <name type="common">Asian catfish</name>
    <name type="synonym">Macropteronotus magur</name>
    <dbReference type="NCBI Taxonomy" id="1594786"/>
    <lineage>
        <taxon>Eukaryota</taxon>
        <taxon>Metazoa</taxon>
        <taxon>Chordata</taxon>
        <taxon>Craniata</taxon>
        <taxon>Vertebrata</taxon>
        <taxon>Euteleostomi</taxon>
        <taxon>Actinopterygii</taxon>
        <taxon>Neopterygii</taxon>
        <taxon>Teleostei</taxon>
        <taxon>Ostariophysi</taxon>
        <taxon>Siluriformes</taxon>
        <taxon>Clariidae</taxon>
        <taxon>Clarias</taxon>
    </lineage>
</organism>
<dbReference type="InterPro" id="IPR006703">
    <property type="entry name" value="G_AIG1"/>
</dbReference>
<dbReference type="PANTHER" id="PTHR10903">
    <property type="entry name" value="GTPASE, IMAP FAMILY MEMBER-RELATED"/>
    <property type="match status" value="1"/>
</dbReference>
<dbReference type="AlphaFoldDB" id="A0A8J4T6R1"/>
<feature type="non-terminal residue" evidence="6">
    <location>
        <position position="412"/>
    </location>
</feature>
<feature type="region of interest" description="Disordered" evidence="4">
    <location>
        <begin position="168"/>
        <end position="200"/>
    </location>
</feature>
<sequence>SEVRIVLLGEDVLLTNTVGNFILGRSAFQTEVPSSAKLHCERASVQVEGRNITVINTPHLYNPQLSQDELTQRVKESITLADPGPHVFLLVLQSGTITREQHDRVRHTLDTYSPLSRERSIVITTGEDHGVISECEVRHHRIKNISMFDKHQVLQLLRKIDMVLKETGGTDLHERKPSLRSHQDHLTEDTEKTDGDPLREKLEDRVSEARIVLLGENVLLTNSVGNSILGRSAFQTEVPSSVKLHCERASGQVEGRNITIINTPHLYNPQLSQEELTQRVKESITLADPGPHVFLLVLQSGTITQKEHDRVRHTLDTYCPLSRERSIVITTGEDQGVISECEVRHHSIKNMSMFDEHQVLQLLGKIDMVLKETGGTDLHERKPSLRSHQYHLTEDTEKTDGDIGREKLQEDR</sequence>
<dbReference type="GO" id="GO:0005525">
    <property type="term" value="F:GTP binding"/>
    <property type="evidence" value="ECO:0007669"/>
    <property type="project" value="UniProtKB-KW"/>
</dbReference>
<dbReference type="PANTHER" id="PTHR10903:SF170">
    <property type="entry name" value="GTPASE IMAP FAMILY MEMBER 7"/>
    <property type="match status" value="1"/>
</dbReference>
<feature type="domain" description="AIG1-type G" evidence="5">
    <location>
        <begin position="210"/>
        <end position="334"/>
    </location>
</feature>
<dbReference type="SUPFAM" id="SSF52540">
    <property type="entry name" value="P-loop containing nucleoside triphosphate hydrolases"/>
    <property type="match status" value="2"/>
</dbReference>
<feature type="compositionally biased region" description="Basic and acidic residues" evidence="4">
    <location>
        <begin position="391"/>
        <end position="412"/>
    </location>
</feature>
<accession>A0A8J4T6R1</accession>